<name>A0A011WSZ0_RUMAL</name>
<gene>
    <name evidence="1" type="ORF">RASY3_06125</name>
</gene>
<reference evidence="1 2" key="1">
    <citation type="submission" date="2013-06" db="EMBL/GenBank/DDBJ databases">
        <title>Rumen cellulosomics: divergent fiber-degrading strategies revealed by comparative genome-wide analysis of six Ruminococcal strains.</title>
        <authorList>
            <person name="Dassa B."/>
            <person name="Borovok I."/>
            <person name="Lamed R."/>
            <person name="Flint H."/>
            <person name="Yeoman C.J."/>
            <person name="White B."/>
            <person name="Bayer E.A."/>
        </authorList>
    </citation>
    <scope>NUCLEOTIDE SEQUENCE [LARGE SCALE GENOMIC DNA]</scope>
    <source>
        <strain evidence="1 2">SY3</strain>
    </source>
</reference>
<keyword evidence="2" id="KW-1185">Reference proteome</keyword>
<protein>
    <submittedName>
        <fullName evidence="1">Uncharacterized protein</fullName>
    </submittedName>
</protein>
<dbReference type="AlphaFoldDB" id="A0A011WSZ0"/>
<dbReference type="OrthoDB" id="1821651at2"/>
<evidence type="ECO:0000313" key="1">
    <source>
        <dbReference type="EMBL" id="EXM40125.1"/>
    </source>
</evidence>
<sequence>MNENYQNNEQETKAYLEKVGIHTDIMPLKPSVIELEKQGYKKLPRETFGYIGMTLQQIPGLATHSISRSGAYKVVIDGPGELQKAKNGNWFYGTVVEGTNNNIKEQAKHFELSSTTISVHAVFSIMSAITGQYYLTQINSKLSDINNKIDGIRQFLEADKRSHIWGRQQFIMQTINGLDSIRSNELQKIPTISQLQSIRLEAMADIDFYSVMVQSKINEIKELSSDKGSFHEKALDLLDEISSKLPLYWCSVYLFSMAYYLETVLSDNMDKAFLELVYNEIYKARNNYKNLITNFRMELEDIIENASAYKTNDAVMKLAEVTSKGVNTVFRRTGDKVQNVADKFAQKNEEKKEKARSEITEHMYSLVEQCSNYKPITEIENNLYQYNTICNYSKLEILCTDDDTYVKTIRM</sequence>
<organism evidence="1 2">
    <name type="scientific">Ruminococcus albus SY3</name>
    <dbReference type="NCBI Taxonomy" id="1341156"/>
    <lineage>
        <taxon>Bacteria</taxon>
        <taxon>Bacillati</taxon>
        <taxon>Bacillota</taxon>
        <taxon>Clostridia</taxon>
        <taxon>Eubacteriales</taxon>
        <taxon>Oscillospiraceae</taxon>
        <taxon>Ruminococcus</taxon>
    </lineage>
</organism>
<accession>A0A011WSZ0</accession>
<dbReference type="PATRIC" id="fig|1341156.4.peg.1638"/>
<dbReference type="RefSeq" id="WP_037286097.1">
    <property type="nucleotide sequence ID" value="NZ_JEOB01000002.1"/>
</dbReference>
<evidence type="ECO:0000313" key="2">
    <source>
        <dbReference type="Proteomes" id="UP000021369"/>
    </source>
</evidence>
<dbReference type="EMBL" id="JEOB01000002">
    <property type="protein sequence ID" value="EXM40125.1"/>
    <property type="molecule type" value="Genomic_DNA"/>
</dbReference>
<comment type="caution">
    <text evidence="1">The sequence shown here is derived from an EMBL/GenBank/DDBJ whole genome shotgun (WGS) entry which is preliminary data.</text>
</comment>
<proteinExistence type="predicted"/>
<dbReference type="Proteomes" id="UP000021369">
    <property type="component" value="Unassembled WGS sequence"/>
</dbReference>